<feature type="transmembrane region" description="Helical" evidence="8">
    <location>
        <begin position="1043"/>
        <end position="1070"/>
    </location>
</feature>
<evidence type="ECO:0000256" key="4">
    <source>
        <dbReference type="ARBA" id="ARBA00022989"/>
    </source>
</evidence>
<proteinExistence type="inferred from homology"/>
<gene>
    <name evidence="10" type="ORF">B0I32_105384</name>
</gene>
<dbReference type="AlphaFoldDB" id="A0A2T0N433"/>
<dbReference type="GO" id="GO:0005886">
    <property type="term" value="C:plasma membrane"/>
    <property type="evidence" value="ECO:0007669"/>
    <property type="project" value="UniProtKB-SubCell"/>
</dbReference>
<feature type="transmembrane region" description="Helical" evidence="8">
    <location>
        <begin position="465"/>
        <end position="484"/>
    </location>
</feature>
<evidence type="ECO:0000256" key="5">
    <source>
        <dbReference type="ARBA" id="ARBA00023136"/>
    </source>
</evidence>
<keyword evidence="5 8" id="KW-0472">Membrane</keyword>
<feature type="transmembrane region" description="Helical" evidence="8">
    <location>
        <begin position="515"/>
        <end position="534"/>
    </location>
</feature>
<keyword evidence="11" id="KW-1185">Reference proteome</keyword>
<feature type="transmembrane region" description="Helical" evidence="8">
    <location>
        <begin position="389"/>
        <end position="412"/>
    </location>
</feature>
<comment type="subcellular location">
    <subcellularLocation>
        <location evidence="1">Cell membrane</location>
        <topology evidence="1">Multi-pass membrane protein</topology>
    </subcellularLocation>
</comment>
<sequence>MLRLVARRARAQWPLLAALLAVAVVGPTLLGICALLLTRTAEQALETAASRTTSDQIDVTAYTVTVRGEDARSVADDTRAVLTSALAPFATTTAARASSVMRSFPDAGAPAVAYLSGVEDLPARTQLAEGRLPRAGAVPAESVVLESTARRLGLKAGSRVRLGRELTDDPDEGIEVRVTGIVRALPGTGWERDPLAATGHDPAYRDGRSAQPVHAYGPFIVDLADLLGGGSVLDRLEITAHPDLSAPDVRDLDTVTQAVLGADRRLGRTLGDRVRIQRVASLLPSTLLAGHEQQRVTTAAVLAVAAIGLVLTATALALAGRLSAGVRGDETVLLSALGVGRGQLAGAALIEAGVLAVLATAVAIPASSALHAGLTQLPPMDGAGLATPFAVNAAQVLSVAGGALALAAVLVVPSLRTPAAGVRGRRELLARSGADLLLVALAAVGWWQLRDQPAGSGSPIDAVRVLAPALLLIAGSAVTLRLVWPALRGVERLAVRARGFMVPLAAFEAARRPQAVAAGLLIGLGCAAATYGIGFDATWQRSQQDQADLAVGTDLALTLTAPPAAGQGGRVGAAVGGEVSPATDRGVAVGQWLGGAGDPPRLIAMDTTRAEALLRGRLNDGRTWNDVGAALAPPERAAGVPVPAGAALSLVGKATGGTPLTVTPRLLLQDVTGLRTPCTGAPIPLDGKAHRLPDCATAEGLRLVAVSLPFAIATGNVGTGYSNFLDELPAGDSRVAVTLTVAGTGTGTGTETGAGTGTEAGAETDAGTGAGRGSAEPSWTATSAGPSPGQLGRPAVALTGTSAGTALKMTTTVALKGPPDAARTLVATAFPAPGPVPVAVSARFAAEAGARRGSQLDLTVGLARVQVGVAEVLPAVPSAPNAAAVLADFDVLSRALAVSGDFDVPVDAWWVGRPVRADVADLRLGGVTTRASETARLTGGPLRAGLPAVLRLLVPAAVLLMLAGIVLHVTFDLRARAVEVARLRGLGMTRREIRTVLLGQHVGILLPLLAAGAVVGALATRLVAPLLVRADTGAAPVPEVLPVWPWAAEAVLLVGLLAGCALAVSAVVVVQARRADAAYLRVAS</sequence>
<evidence type="ECO:0000259" key="9">
    <source>
        <dbReference type="Pfam" id="PF02687"/>
    </source>
</evidence>
<evidence type="ECO:0000313" key="10">
    <source>
        <dbReference type="EMBL" id="PRX66944.1"/>
    </source>
</evidence>
<feature type="transmembrane region" description="Helical" evidence="8">
    <location>
        <begin position="344"/>
        <end position="369"/>
    </location>
</feature>
<evidence type="ECO:0000256" key="1">
    <source>
        <dbReference type="ARBA" id="ARBA00004651"/>
    </source>
</evidence>
<keyword evidence="4 8" id="KW-1133">Transmembrane helix</keyword>
<evidence type="ECO:0000256" key="6">
    <source>
        <dbReference type="ARBA" id="ARBA00038076"/>
    </source>
</evidence>
<protein>
    <recommendedName>
        <fullName evidence="9">ABC3 transporter permease C-terminal domain-containing protein</fullName>
    </recommendedName>
</protein>
<feature type="transmembrane region" description="Helical" evidence="8">
    <location>
        <begin position="433"/>
        <end position="449"/>
    </location>
</feature>
<dbReference type="Proteomes" id="UP000238312">
    <property type="component" value="Unassembled WGS sequence"/>
</dbReference>
<dbReference type="Pfam" id="PF02687">
    <property type="entry name" value="FtsX"/>
    <property type="match status" value="1"/>
</dbReference>
<dbReference type="PANTHER" id="PTHR30572">
    <property type="entry name" value="MEMBRANE COMPONENT OF TRANSPORTER-RELATED"/>
    <property type="match status" value="1"/>
</dbReference>
<evidence type="ECO:0000256" key="2">
    <source>
        <dbReference type="ARBA" id="ARBA00022475"/>
    </source>
</evidence>
<comment type="similarity">
    <text evidence="6">Belongs to the ABC-4 integral membrane protein family.</text>
</comment>
<feature type="transmembrane region" description="Helical" evidence="8">
    <location>
        <begin position="996"/>
        <end position="1023"/>
    </location>
</feature>
<keyword evidence="2" id="KW-1003">Cell membrane</keyword>
<organism evidence="10 11">
    <name type="scientific">Nonomuraea fuscirosea</name>
    <dbReference type="NCBI Taxonomy" id="1291556"/>
    <lineage>
        <taxon>Bacteria</taxon>
        <taxon>Bacillati</taxon>
        <taxon>Actinomycetota</taxon>
        <taxon>Actinomycetes</taxon>
        <taxon>Streptosporangiales</taxon>
        <taxon>Streptosporangiaceae</taxon>
        <taxon>Nonomuraea</taxon>
    </lineage>
</organism>
<feature type="region of interest" description="Disordered" evidence="7">
    <location>
        <begin position="743"/>
        <end position="791"/>
    </location>
</feature>
<accession>A0A2T0N433</accession>
<evidence type="ECO:0000256" key="3">
    <source>
        <dbReference type="ARBA" id="ARBA00022692"/>
    </source>
</evidence>
<evidence type="ECO:0000313" key="11">
    <source>
        <dbReference type="Proteomes" id="UP000238312"/>
    </source>
</evidence>
<feature type="transmembrane region" description="Helical" evidence="8">
    <location>
        <begin position="299"/>
        <end position="323"/>
    </location>
</feature>
<dbReference type="InterPro" id="IPR050250">
    <property type="entry name" value="Macrolide_Exporter_MacB"/>
</dbReference>
<feature type="transmembrane region" description="Helical" evidence="8">
    <location>
        <begin position="952"/>
        <end position="975"/>
    </location>
</feature>
<evidence type="ECO:0000256" key="7">
    <source>
        <dbReference type="SAM" id="MobiDB-lite"/>
    </source>
</evidence>
<dbReference type="PANTHER" id="PTHR30572:SF4">
    <property type="entry name" value="ABC TRANSPORTER PERMEASE YTRF"/>
    <property type="match status" value="1"/>
</dbReference>
<name>A0A2T0N433_9ACTN</name>
<feature type="domain" description="ABC3 transporter permease C-terminal" evidence="9">
    <location>
        <begin position="957"/>
        <end position="1070"/>
    </location>
</feature>
<dbReference type="EMBL" id="PVNG01000005">
    <property type="protein sequence ID" value="PRX66944.1"/>
    <property type="molecule type" value="Genomic_DNA"/>
</dbReference>
<comment type="caution">
    <text evidence="10">The sequence shown here is derived from an EMBL/GenBank/DDBJ whole genome shotgun (WGS) entry which is preliminary data.</text>
</comment>
<evidence type="ECO:0000256" key="8">
    <source>
        <dbReference type="SAM" id="Phobius"/>
    </source>
</evidence>
<reference evidence="10 11" key="1">
    <citation type="submission" date="2018-03" db="EMBL/GenBank/DDBJ databases">
        <title>Genomic Encyclopedia of Type Strains, Phase III (KMG-III): the genomes of soil and plant-associated and newly described type strains.</title>
        <authorList>
            <person name="Whitman W."/>
        </authorList>
    </citation>
    <scope>NUCLEOTIDE SEQUENCE [LARGE SCALE GENOMIC DNA]</scope>
    <source>
        <strain evidence="10 11">CGMCC 4.7104</strain>
    </source>
</reference>
<dbReference type="InterPro" id="IPR003838">
    <property type="entry name" value="ABC3_permease_C"/>
</dbReference>
<feature type="compositionally biased region" description="Gly residues" evidence="7">
    <location>
        <begin position="744"/>
        <end position="758"/>
    </location>
</feature>
<dbReference type="RefSeq" id="WP_181307386.1">
    <property type="nucleotide sequence ID" value="NZ_PVNG01000005.1"/>
</dbReference>
<dbReference type="GO" id="GO:0022857">
    <property type="term" value="F:transmembrane transporter activity"/>
    <property type="evidence" value="ECO:0007669"/>
    <property type="project" value="TreeGrafter"/>
</dbReference>
<keyword evidence="3 8" id="KW-0812">Transmembrane</keyword>